<accession>A0A8T1N9L7</accession>
<gene>
    <name evidence="1" type="ORF">CIPAW_16G118800</name>
</gene>
<evidence type="ECO:0000313" key="2">
    <source>
        <dbReference type="Proteomes" id="UP000811609"/>
    </source>
</evidence>
<proteinExistence type="predicted"/>
<organism evidence="1 2">
    <name type="scientific">Carya illinoinensis</name>
    <name type="common">Pecan</name>
    <dbReference type="NCBI Taxonomy" id="32201"/>
    <lineage>
        <taxon>Eukaryota</taxon>
        <taxon>Viridiplantae</taxon>
        <taxon>Streptophyta</taxon>
        <taxon>Embryophyta</taxon>
        <taxon>Tracheophyta</taxon>
        <taxon>Spermatophyta</taxon>
        <taxon>Magnoliopsida</taxon>
        <taxon>eudicotyledons</taxon>
        <taxon>Gunneridae</taxon>
        <taxon>Pentapetalae</taxon>
        <taxon>rosids</taxon>
        <taxon>fabids</taxon>
        <taxon>Fagales</taxon>
        <taxon>Juglandaceae</taxon>
        <taxon>Carya</taxon>
    </lineage>
</organism>
<name>A0A8T1N9L7_CARIL</name>
<reference evidence="1" key="1">
    <citation type="submission" date="2020-12" db="EMBL/GenBank/DDBJ databases">
        <title>WGS assembly of Carya illinoinensis cv. Pawnee.</title>
        <authorList>
            <person name="Platts A."/>
            <person name="Shu S."/>
            <person name="Wright S."/>
            <person name="Barry K."/>
            <person name="Edger P."/>
            <person name="Pires J.C."/>
            <person name="Schmutz J."/>
        </authorList>
    </citation>
    <scope>NUCLEOTIDE SEQUENCE</scope>
    <source>
        <tissue evidence="1">Leaf</tissue>
    </source>
</reference>
<dbReference type="Proteomes" id="UP000811609">
    <property type="component" value="Chromosome 16"/>
</dbReference>
<sequence length="64" mass="7286">MVIGDDINRVWKEIKAKRKWQCCSDCSSTSLCIPPEMNGSCCLHSGGICWLWKGLRKLWIISSL</sequence>
<evidence type="ECO:0000313" key="1">
    <source>
        <dbReference type="EMBL" id="KAG6625727.1"/>
    </source>
</evidence>
<keyword evidence="2" id="KW-1185">Reference proteome</keyword>
<protein>
    <submittedName>
        <fullName evidence="1">Uncharacterized protein</fullName>
    </submittedName>
</protein>
<dbReference type="EMBL" id="CM031824">
    <property type="protein sequence ID" value="KAG6625727.1"/>
    <property type="molecule type" value="Genomic_DNA"/>
</dbReference>
<comment type="caution">
    <text evidence="1">The sequence shown here is derived from an EMBL/GenBank/DDBJ whole genome shotgun (WGS) entry which is preliminary data.</text>
</comment>
<dbReference type="AlphaFoldDB" id="A0A8T1N9L7"/>